<keyword evidence="6 7" id="KW-0472">Membrane</keyword>
<keyword evidence="10" id="KW-1185">Reference proteome</keyword>
<reference evidence="10" key="1">
    <citation type="submission" date="2008-03" db="EMBL/GenBank/DDBJ databases">
        <title>Complete sequence of chromosome of Beijerinckia indica subsp. indica ATCC 9039.</title>
        <authorList>
            <consortium name="US DOE Joint Genome Institute"/>
            <person name="Copeland A."/>
            <person name="Lucas S."/>
            <person name="Lapidus A."/>
            <person name="Glavina del Rio T."/>
            <person name="Dalin E."/>
            <person name="Tice H."/>
            <person name="Bruce D."/>
            <person name="Goodwin L."/>
            <person name="Pitluck S."/>
            <person name="LaButti K."/>
            <person name="Schmutz J."/>
            <person name="Larimer F."/>
            <person name="Land M."/>
            <person name="Hauser L."/>
            <person name="Kyrpides N."/>
            <person name="Mikhailova N."/>
            <person name="Dunfield P.F."/>
            <person name="Dedysh S.N."/>
            <person name="Liesack W."/>
            <person name="Saw J.H."/>
            <person name="Alam M."/>
            <person name="Chen Y."/>
            <person name="Murrell J.C."/>
            <person name="Richardson P."/>
        </authorList>
    </citation>
    <scope>NUCLEOTIDE SEQUENCE [LARGE SCALE GENOMIC DNA]</scope>
    <source>
        <strain evidence="10">ATCC 9039 / DSM 1715 / NCIMB 8712</strain>
    </source>
</reference>
<accession>B2IF12</accession>
<dbReference type="Gene3D" id="1.10.3720.10">
    <property type="entry name" value="MetI-like"/>
    <property type="match status" value="1"/>
</dbReference>
<dbReference type="InterPro" id="IPR035906">
    <property type="entry name" value="MetI-like_sf"/>
</dbReference>
<keyword evidence="5 7" id="KW-1133">Transmembrane helix</keyword>
<dbReference type="RefSeq" id="WP_012383561.1">
    <property type="nucleotide sequence ID" value="NC_010581.1"/>
</dbReference>
<proteinExistence type="inferred from homology"/>
<dbReference type="STRING" id="395963.Bind_0551"/>
<dbReference type="GO" id="GO:0005886">
    <property type="term" value="C:plasma membrane"/>
    <property type="evidence" value="ECO:0007669"/>
    <property type="project" value="UniProtKB-SubCell"/>
</dbReference>
<feature type="transmembrane region" description="Helical" evidence="7">
    <location>
        <begin position="231"/>
        <end position="251"/>
    </location>
</feature>
<comment type="similarity">
    <text evidence="7">Belongs to the binding-protein-dependent transport system permease family.</text>
</comment>
<dbReference type="eggNOG" id="COG0600">
    <property type="taxonomic scope" value="Bacteria"/>
</dbReference>
<feature type="transmembrane region" description="Helical" evidence="7">
    <location>
        <begin position="200"/>
        <end position="219"/>
    </location>
</feature>
<sequence>MSVHFAAPTLPTRASILLARRLVLPLLVLLVWETASHLELVSPKLLPPLETLVKRGGEEFAQGRLPRDIAASLTRDLLGFALGAMLGTSLGILLGLSSLLRHLIKPTFDALKQIAIFAWIPLVSVWFGIGEAAKIAFIAIAAFTPCLVNTLTGMAGIPRPYIEVAKVLDFSPWSFLTRLAIPAALPSIFTGLHLGLIHSWLATIGAEYFMTAGPGIGGMMIAGREQFEMDLVLLGVILLASIGVLLNNAALHVETYVLSWRKTSAQ</sequence>
<evidence type="ECO:0000256" key="2">
    <source>
        <dbReference type="ARBA" id="ARBA00022448"/>
    </source>
</evidence>
<dbReference type="EMBL" id="CP001016">
    <property type="protein sequence ID" value="ACB94203.1"/>
    <property type="molecule type" value="Genomic_DNA"/>
</dbReference>
<dbReference type="PANTHER" id="PTHR30151:SF0">
    <property type="entry name" value="ABC TRANSPORTER PERMEASE PROTEIN MJ0413-RELATED"/>
    <property type="match status" value="1"/>
</dbReference>
<dbReference type="PANTHER" id="PTHR30151">
    <property type="entry name" value="ALKANE SULFONATE ABC TRANSPORTER-RELATED, MEMBRANE SUBUNIT"/>
    <property type="match status" value="1"/>
</dbReference>
<keyword evidence="4 7" id="KW-0812">Transmembrane</keyword>
<feature type="transmembrane region" description="Helical" evidence="7">
    <location>
        <begin position="111"/>
        <end position="129"/>
    </location>
</feature>
<reference evidence="9 10" key="2">
    <citation type="journal article" date="2010" name="J. Bacteriol.">
        <title>Complete genome sequence of Beijerinckia indica subsp. indica.</title>
        <authorList>
            <person name="Tamas I."/>
            <person name="Dedysh S.N."/>
            <person name="Liesack W."/>
            <person name="Stott M.B."/>
            <person name="Alam M."/>
            <person name="Murrell J.C."/>
            <person name="Dunfield P.F."/>
        </authorList>
    </citation>
    <scope>NUCLEOTIDE SEQUENCE [LARGE SCALE GENOMIC DNA]</scope>
    <source>
        <strain evidence="10">ATCC 9039 / DSM 1715 / NCIMB 8712</strain>
    </source>
</reference>
<evidence type="ECO:0000256" key="4">
    <source>
        <dbReference type="ARBA" id="ARBA00022692"/>
    </source>
</evidence>
<comment type="subcellular location">
    <subcellularLocation>
        <location evidence="1 7">Cell membrane</location>
        <topology evidence="1 7">Multi-pass membrane protein</topology>
    </subcellularLocation>
</comment>
<evidence type="ECO:0000313" key="9">
    <source>
        <dbReference type="EMBL" id="ACB94203.1"/>
    </source>
</evidence>
<gene>
    <name evidence="9" type="ordered locus">Bind_0551</name>
</gene>
<keyword evidence="2 7" id="KW-0813">Transport</keyword>
<dbReference type="PROSITE" id="PS50928">
    <property type="entry name" value="ABC_TM1"/>
    <property type="match status" value="1"/>
</dbReference>
<organism evidence="9 10">
    <name type="scientific">Beijerinckia indica subsp. indica (strain ATCC 9039 / DSM 1715 / NCIMB 8712)</name>
    <dbReference type="NCBI Taxonomy" id="395963"/>
    <lineage>
        <taxon>Bacteria</taxon>
        <taxon>Pseudomonadati</taxon>
        <taxon>Pseudomonadota</taxon>
        <taxon>Alphaproteobacteria</taxon>
        <taxon>Hyphomicrobiales</taxon>
        <taxon>Beijerinckiaceae</taxon>
        <taxon>Beijerinckia</taxon>
    </lineage>
</organism>
<feature type="domain" description="ABC transmembrane type-1" evidence="8">
    <location>
        <begin position="69"/>
        <end position="250"/>
    </location>
</feature>
<evidence type="ECO:0000256" key="6">
    <source>
        <dbReference type="ARBA" id="ARBA00023136"/>
    </source>
</evidence>
<evidence type="ECO:0000256" key="1">
    <source>
        <dbReference type="ARBA" id="ARBA00004651"/>
    </source>
</evidence>
<dbReference type="Proteomes" id="UP000001695">
    <property type="component" value="Chromosome"/>
</dbReference>
<evidence type="ECO:0000259" key="8">
    <source>
        <dbReference type="PROSITE" id="PS50928"/>
    </source>
</evidence>
<dbReference type="SUPFAM" id="SSF161098">
    <property type="entry name" value="MetI-like"/>
    <property type="match status" value="1"/>
</dbReference>
<evidence type="ECO:0000313" key="10">
    <source>
        <dbReference type="Proteomes" id="UP000001695"/>
    </source>
</evidence>
<dbReference type="InterPro" id="IPR000515">
    <property type="entry name" value="MetI-like"/>
</dbReference>
<dbReference type="KEGG" id="bid:Bind_0551"/>
<dbReference type="AlphaFoldDB" id="B2IF12"/>
<name>B2IF12_BEII9</name>
<feature type="transmembrane region" description="Helical" evidence="7">
    <location>
        <begin position="77"/>
        <end position="99"/>
    </location>
</feature>
<dbReference type="GO" id="GO:0055085">
    <property type="term" value="P:transmembrane transport"/>
    <property type="evidence" value="ECO:0007669"/>
    <property type="project" value="InterPro"/>
</dbReference>
<dbReference type="CDD" id="cd06261">
    <property type="entry name" value="TM_PBP2"/>
    <property type="match status" value="1"/>
</dbReference>
<evidence type="ECO:0000256" key="7">
    <source>
        <dbReference type="RuleBase" id="RU363032"/>
    </source>
</evidence>
<dbReference type="Pfam" id="PF00528">
    <property type="entry name" value="BPD_transp_1"/>
    <property type="match status" value="1"/>
</dbReference>
<feature type="transmembrane region" description="Helical" evidence="7">
    <location>
        <begin position="175"/>
        <end position="194"/>
    </location>
</feature>
<dbReference type="OrthoDB" id="9799271at2"/>
<feature type="transmembrane region" description="Helical" evidence="7">
    <location>
        <begin position="135"/>
        <end position="154"/>
    </location>
</feature>
<dbReference type="HOGENOM" id="CLU_046113_1_2_5"/>
<evidence type="ECO:0000256" key="5">
    <source>
        <dbReference type="ARBA" id="ARBA00022989"/>
    </source>
</evidence>
<keyword evidence="3" id="KW-1003">Cell membrane</keyword>
<evidence type="ECO:0000256" key="3">
    <source>
        <dbReference type="ARBA" id="ARBA00022475"/>
    </source>
</evidence>
<protein>
    <submittedName>
        <fullName evidence="9">Binding-protein-dependent transport systems inner membrane component</fullName>
    </submittedName>
</protein>